<feature type="region of interest" description="Disordered" evidence="4">
    <location>
        <begin position="310"/>
        <end position="369"/>
    </location>
</feature>
<organism evidence="7 8">
    <name type="scientific">Calocera cornea HHB12733</name>
    <dbReference type="NCBI Taxonomy" id="1353952"/>
    <lineage>
        <taxon>Eukaryota</taxon>
        <taxon>Fungi</taxon>
        <taxon>Dikarya</taxon>
        <taxon>Basidiomycota</taxon>
        <taxon>Agaricomycotina</taxon>
        <taxon>Dacrymycetes</taxon>
        <taxon>Dacrymycetales</taxon>
        <taxon>Dacrymycetaceae</taxon>
        <taxon>Calocera</taxon>
    </lineage>
</organism>
<feature type="compositionally biased region" description="Polar residues" evidence="4">
    <location>
        <begin position="332"/>
        <end position="343"/>
    </location>
</feature>
<dbReference type="InterPro" id="IPR006909">
    <property type="entry name" value="Rad21/Rec8_C_eu"/>
</dbReference>
<dbReference type="InterPro" id="IPR036390">
    <property type="entry name" value="WH_DNA-bd_sf"/>
</dbReference>
<dbReference type="Gene3D" id="1.10.10.580">
    <property type="entry name" value="Structural maintenance of chromosome 1. Chain E"/>
    <property type="match status" value="1"/>
</dbReference>
<evidence type="ECO:0000313" key="7">
    <source>
        <dbReference type="EMBL" id="KZT56442.1"/>
    </source>
</evidence>
<reference evidence="7 8" key="1">
    <citation type="journal article" date="2016" name="Mol. Biol. Evol.">
        <title>Comparative Genomics of Early-Diverging Mushroom-Forming Fungi Provides Insights into the Origins of Lignocellulose Decay Capabilities.</title>
        <authorList>
            <person name="Nagy L.G."/>
            <person name="Riley R."/>
            <person name="Tritt A."/>
            <person name="Adam C."/>
            <person name="Daum C."/>
            <person name="Floudas D."/>
            <person name="Sun H."/>
            <person name="Yadav J.S."/>
            <person name="Pangilinan J."/>
            <person name="Larsson K.H."/>
            <person name="Matsuura K."/>
            <person name="Barry K."/>
            <person name="Labutti K."/>
            <person name="Kuo R."/>
            <person name="Ohm R.A."/>
            <person name="Bhattacharya S.S."/>
            <person name="Shirouzu T."/>
            <person name="Yoshinaga Y."/>
            <person name="Martin F.M."/>
            <person name="Grigoriev I.V."/>
            <person name="Hibbett D.S."/>
        </authorList>
    </citation>
    <scope>NUCLEOTIDE SEQUENCE [LARGE SCALE GENOMIC DNA]</scope>
    <source>
        <strain evidence="7 8">HHB12733</strain>
    </source>
</reference>
<proteinExistence type="inferred from homology"/>
<gene>
    <name evidence="7" type="ORF">CALCODRAFT_518103</name>
</gene>
<feature type="region of interest" description="Disordered" evidence="4">
    <location>
        <begin position="258"/>
        <end position="296"/>
    </location>
</feature>
<dbReference type="GO" id="GO:0007062">
    <property type="term" value="P:sister chromatid cohesion"/>
    <property type="evidence" value="ECO:0007669"/>
    <property type="project" value="InterPro"/>
</dbReference>
<evidence type="ECO:0000256" key="3">
    <source>
        <dbReference type="ARBA" id="ARBA00023242"/>
    </source>
</evidence>
<feature type="domain" description="Rad21/Rec8-like protein N-terminal" evidence="6">
    <location>
        <begin position="1"/>
        <end position="98"/>
    </location>
</feature>
<keyword evidence="3" id="KW-0539">Nucleus</keyword>
<evidence type="ECO:0000313" key="8">
    <source>
        <dbReference type="Proteomes" id="UP000076842"/>
    </source>
</evidence>
<feature type="domain" description="Rad21/Rec8-like protein C-terminal eukaryotic" evidence="5">
    <location>
        <begin position="705"/>
        <end position="741"/>
    </location>
</feature>
<comment type="similarity">
    <text evidence="2">Belongs to the rad21 family.</text>
</comment>
<dbReference type="InterPro" id="IPR023093">
    <property type="entry name" value="ScpA-like_C"/>
</dbReference>
<dbReference type="GO" id="GO:1990414">
    <property type="term" value="P:replication-born double-strand break repair via sister chromatid exchange"/>
    <property type="evidence" value="ECO:0007669"/>
    <property type="project" value="TreeGrafter"/>
</dbReference>
<dbReference type="Pfam" id="PF04825">
    <property type="entry name" value="Rad21_Rec8_N"/>
    <property type="match status" value="1"/>
</dbReference>
<dbReference type="InParanoid" id="A0A165F9R6"/>
<feature type="region of interest" description="Disordered" evidence="4">
    <location>
        <begin position="197"/>
        <end position="222"/>
    </location>
</feature>
<dbReference type="PANTHER" id="PTHR12585:SF72">
    <property type="entry name" value="MEIOTIC RECOMBINATION PROTEIN REC8"/>
    <property type="match status" value="1"/>
</dbReference>
<feature type="compositionally biased region" description="Gly residues" evidence="4">
    <location>
        <begin position="258"/>
        <end position="269"/>
    </location>
</feature>
<dbReference type="OrthoDB" id="10071381at2759"/>
<dbReference type="EMBL" id="KV423977">
    <property type="protein sequence ID" value="KZT56442.1"/>
    <property type="molecule type" value="Genomic_DNA"/>
</dbReference>
<evidence type="ECO:0000259" key="6">
    <source>
        <dbReference type="Pfam" id="PF04825"/>
    </source>
</evidence>
<evidence type="ECO:0000256" key="1">
    <source>
        <dbReference type="ARBA" id="ARBA00004123"/>
    </source>
</evidence>
<protein>
    <recommendedName>
        <fullName evidence="9">Rad21/Rec8-like protein N-terminal domain-containing protein</fullName>
    </recommendedName>
</protein>
<accession>A0A165F9R6</accession>
<dbReference type="InterPro" id="IPR039781">
    <property type="entry name" value="Rad21/Rec8-like"/>
</dbReference>
<dbReference type="Pfam" id="PF04824">
    <property type="entry name" value="Rad21_Rec8"/>
    <property type="match status" value="1"/>
</dbReference>
<dbReference type="PANTHER" id="PTHR12585">
    <property type="entry name" value="SCC1 / RAD21 FAMILY MEMBER"/>
    <property type="match status" value="1"/>
</dbReference>
<dbReference type="GO" id="GO:0008278">
    <property type="term" value="C:cohesin complex"/>
    <property type="evidence" value="ECO:0007669"/>
    <property type="project" value="InterPro"/>
</dbReference>
<comment type="subcellular location">
    <subcellularLocation>
        <location evidence="1">Nucleus</location>
    </subcellularLocation>
</comment>
<evidence type="ECO:0000256" key="4">
    <source>
        <dbReference type="SAM" id="MobiDB-lite"/>
    </source>
</evidence>
<evidence type="ECO:0008006" key="9">
    <source>
        <dbReference type="Google" id="ProtNLM"/>
    </source>
</evidence>
<dbReference type="InterPro" id="IPR006910">
    <property type="entry name" value="Rad21_Rec8_N"/>
</dbReference>
<feature type="compositionally biased region" description="Low complexity" evidence="4">
    <location>
        <begin position="200"/>
        <end position="211"/>
    </location>
</feature>
<evidence type="ECO:0000259" key="5">
    <source>
        <dbReference type="Pfam" id="PF04824"/>
    </source>
</evidence>
<dbReference type="GO" id="GO:0005634">
    <property type="term" value="C:nucleus"/>
    <property type="evidence" value="ECO:0007669"/>
    <property type="project" value="UniProtKB-SubCell"/>
</dbReference>
<dbReference type="STRING" id="1353952.A0A165F9R6"/>
<keyword evidence="8" id="KW-1185">Reference proteome</keyword>
<dbReference type="GO" id="GO:0003682">
    <property type="term" value="F:chromatin binding"/>
    <property type="evidence" value="ECO:0007669"/>
    <property type="project" value="TreeGrafter"/>
</dbReference>
<name>A0A165F9R6_9BASI</name>
<sequence length="743" mass="80363">MFFTPELLQRRDSGFGLIWLAATLGSKSALRKLPRKGILSADIPQLCEMISSPPEPLALRLSANLMVGVIRVYHARHDIWAADVTHTFTNLKKAVNAMYAESGAITLEMVQSTVKPDAITLPAAGERTGIDFNFDFALNFASMSKEWGAELGVISPAVNRRSDPRDITLDESHLLEGADPLSVRDYDFSFDFVPGAGGDPSSSSVAPRSSRTGAGHATSSSGNVPFNMDFDLGLDGGAVGEDGRIDLGLGLEDDGWGGQGWGDANGGQDGQIDLGLYGNDLQGLDGPPGTPSDHLSSAIRKDLAAGHRRKANNLGNLVMVDDDGQPRHERTPSLTHSQESPPSADNLDDLPPGGKRPGEELEGAKKKKKRVRLLLDARTELTDAELVANREGYMETMLAARAEQKSKAAKSWVIALLEKDIPDGYDAPELRDCFVNVIEMNQEARKRRWAEESFEEERAVRRRIDGVQEVEDGRGMVVFPDDELMMDMDLRGEGGWGQAQGWGENGMDGMNPDGDIPQMRTPKSILRQSISSVEQARGASILHDISQKSNSFPWDNVDIDGHPSSSSWAPFSMGGARSSDGPRSGFSPSAEINAADMRVRQGSREGSLIPSDLGSTPKRSIGGPDGPIEDFPGFNETAQIQTQSQTQSQSQDPDSLATLERNSFNFLELPLCRYIKAEHNVAQRGLPAGVGSAKVTLDGVLPAYAKSRHVAANAFYNCLVLATKSFIQLDQPVPYGDINIQII</sequence>
<dbReference type="AlphaFoldDB" id="A0A165F9R6"/>
<evidence type="ECO:0000256" key="2">
    <source>
        <dbReference type="ARBA" id="ARBA00009870"/>
    </source>
</evidence>
<feature type="region of interest" description="Disordered" evidence="4">
    <location>
        <begin position="568"/>
        <end position="633"/>
    </location>
</feature>
<dbReference type="Proteomes" id="UP000076842">
    <property type="component" value="Unassembled WGS sequence"/>
</dbReference>
<dbReference type="SUPFAM" id="SSF46785">
    <property type="entry name" value="Winged helix' DNA-binding domain"/>
    <property type="match status" value="1"/>
</dbReference>